<dbReference type="Proteomes" id="UP000770661">
    <property type="component" value="Unassembled WGS sequence"/>
</dbReference>
<proteinExistence type="predicted"/>
<sequence length="137" mass="15386">MASLLKKRRLPMAVLRIATLQGLVVQSLAPQEHMKQSAYFARKQTNSLTVQELVRENQSLKKQLKTLSRGDAQELQTKAAKQLRADIKTKAKDINQFWSPEIKSVKPDCRLPDCACLVNGLTCTDMCKLQTCTNQAV</sequence>
<name>A0A8J4YL08_CHIOP</name>
<dbReference type="AlphaFoldDB" id="A0A8J4YL08"/>
<gene>
    <name evidence="1" type="ORF">GWK47_003447</name>
</gene>
<accession>A0A8J4YL08</accession>
<comment type="caution">
    <text evidence="1">The sequence shown here is derived from an EMBL/GenBank/DDBJ whole genome shotgun (WGS) entry which is preliminary data.</text>
</comment>
<evidence type="ECO:0000313" key="1">
    <source>
        <dbReference type="EMBL" id="KAG0729517.1"/>
    </source>
</evidence>
<evidence type="ECO:0000313" key="2">
    <source>
        <dbReference type="Proteomes" id="UP000770661"/>
    </source>
</evidence>
<keyword evidence="2" id="KW-1185">Reference proteome</keyword>
<protein>
    <submittedName>
        <fullName evidence="1">Uncharacterized protein</fullName>
    </submittedName>
</protein>
<dbReference type="OrthoDB" id="8060926at2759"/>
<reference evidence="1" key="1">
    <citation type="submission" date="2020-07" db="EMBL/GenBank/DDBJ databases">
        <title>The High-quality genome of the commercially important snow crab, Chionoecetes opilio.</title>
        <authorList>
            <person name="Jeong J.-H."/>
            <person name="Ryu S."/>
        </authorList>
    </citation>
    <scope>NUCLEOTIDE SEQUENCE</scope>
    <source>
        <strain evidence="1">MADBK_172401_WGS</strain>
        <tissue evidence="1">Digestive gland</tissue>
    </source>
</reference>
<organism evidence="1 2">
    <name type="scientific">Chionoecetes opilio</name>
    <name type="common">Atlantic snow crab</name>
    <name type="synonym">Cancer opilio</name>
    <dbReference type="NCBI Taxonomy" id="41210"/>
    <lineage>
        <taxon>Eukaryota</taxon>
        <taxon>Metazoa</taxon>
        <taxon>Ecdysozoa</taxon>
        <taxon>Arthropoda</taxon>
        <taxon>Crustacea</taxon>
        <taxon>Multicrustacea</taxon>
        <taxon>Malacostraca</taxon>
        <taxon>Eumalacostraca</taxon>
        <taxon>Eucarida</taxon>
        <taxon>Decapoda</taxon>
        <taxon>Pleocyemata</taxon>
        <taxon>Brachyura</taxon>
        <taxon>Eubrachyura</taxon>
        <taxon>Majoidea</taxon>
        <taxon>Majidae</taxon>
        <taxon>Chionoecetes</taxon>
    </lineage>
</organism>
<dbReference type="EMBL" id="JACEEZ010001081">
    <property type="protein sequence ID" value="KAG0729517.1"/>
    <property type="molecule type" value="Genomic_DNA"/>
</dbReference>